<dbReference type="SMART" id="SM00382">
    <property type="entry name" value="AAA"/>
    <property type="match status" value="1"/>
</dbReference>
<feature type="domain" description="AAA+ ATPase" evidence="4">
    <location>
        <begin position="432"/>
        <end position="564"/>
    </location>
</feature>
<dbReference type="Proteomes" id="UP000295497">
    <property type="component" value="Chromosome"/>
</dbReference>
<evidence type="ECO:0000259" key="4">
    <source>
        <dbReference type="SMART" id="SM00382"/>
    </source>
</evidence>
<dbReference type="GO" id="GO:0005524">
    <property type="term" value="F:ATP binding"/>
    <property type="evidence" value="ECO:0007669"/>
    <property type="project" value="UniProtKB-KW"/>
</dbReference>
<dbReference type="CDD" id="cd19481">
    <property type="entry name" value="RecA-like_protease"/>
    <property type="match status" value="1"/>
</dbReference>
<dbReference type="PANTHER" id="PTHR23073">
    <property type="entry name" value="26S PROTEASOME REGULATORY SUBUNIT"/>
    <property type="match status" value="1"/>
</dbReference>
<dbReference type="InterPro" id="IPR003593">
    <property type="entry name" value="AAA+_ATPase"/>
</dbReference>
<comment type="similarity">
    <text evidence="1">Belongs to the AAA ATPase family.</text>
</comment>
<protein>
    <submittedName>
        <fullName evidence="5">ATPase AAA</fullName>
    </submittedName>
</protein>
<evidence type="ECO:0000256" key="2">
    <source>
        <dbReference type="ARBA" id="ARBA00022741"/>
    </source>
</evidence>
<evidence type="ECO:0000313" key="5">
    <source>
        <dbReference type="EMBL" id="AUX37455.1"/>
    </source>
</evidence>
<dbReference type="SUPFAM" id="SSF52540">
    <property type="entry name" value="P-loop containing nucleoside triphosphate hydrolases"/>
    <property type="match status" value="1"/>
</dbReference>
<dbReference type="InterPro" id="IPR027417">
    <property type="entry name" value="P-loop_NTPase"/>
</dbReference>
<organism evidence="5 6">
    <name type="scientific">Sorangium cellulosum</name>
    <name type="common">Polyangium cellulosum</name>
    <dbReference type="NCBI Taxonomy" id="56"/>
    <lineage>
        <taxon>Bacteria</taxon>
        <taxon>Pseudomonadati</taxon>
        <taxon>Myxococcota</taxon>
        <taxon>Polyangia</taxon>
        <taxon>Polyangiales</taxon>
        <taxon>Polyangiaceae</taxon>
        <taxon>Sorangium</taxon>
    </lineage>
</organism>
<keyword evidence="3" id="KW-0067">ATP-binding</keyword>
<accession>A0A4P2R3B8</accession>
<evidence type="ECO:0000313" key="6">
    <source>
        <dbReference type="Proteomes" id="UP000295497"/>
    </source>
</evidence>
<evidence type="ECO:0000256" key="1">
    <source>
        <dbReference type="ARBA" id="ARBA00006914"/>
    </source>
</evidence>
<evidence type="ECO:0000256" key="3">
    <source>
        <dbReference type="ARBA" id="ARBA00022840"/>
    </source>
</evidence>
<dbReference type="GO" id="GO:0016887">
    <property type="term" value="F:ATP hydrolysis activity"/>
    <property type="evidence" value="ECO:0007669"/>
    <property type="project" value="InterPro"/>
</dbReference>
<dbReference type="InterPro" id="IPR050221">
    <property type="entry name" value="26S_Proteasome_ATPase"/>
</dbReference>
<proteinExistence type="inferred from homology"/>
<reference evidence="5 6" key="1">
    <citation type="submission" date="2015-09" db="EMBL/GenBank/DDBJ databases">
        <title>Sorangium comparison.</title>
        <authorList>
            <person name="Zaburannyi N."/>
            <person name="Bunk B."/>
            <person name="Overmann J."/>
            <person name="Mueller R."/>
        </authorList>
    </citation>
    <scope>NUCLEOTIDE SEQUENCE [LARGE SCALE GENOMIC DNA]</scope>
    <source>
        <strain evidence="5 6">So ce836</strain>
    </source>
</reference>
<dbReference type="InterPro" id="IPR003959">
    <property type="entry name" value="ATPase_AAA_core"/>
</dbReference>
<dbReference type="EMBL" id="CP012672">
    <property type="protein sequence ID" value="AUX37455.1"/>
    <property type="molecule type" value="Genomic_DNA"/>
</dbReference>
<name>A0A4P2R3B8_SORCE</name>
<dbReference type="Gene3D" id="3.40.50.300">
    <property type="entry name" value="P-loop containing nucleotide triphosphate hydrolases"/>
    <property type="match status" value="1"/>
</dbReference>
<gene>
    <name evidence="5" type="ORF">SOCE836_096790</name>
</gene>
<dbReference type="Pfam" id="PF00004">
    <property type="entry name" value="AAA"/>
    <property type="match status" value="1"/>
</dbReference>
<dbReference type="RefSeq" id="WP_129580082.1">
    <property type="nucleotide sequence ID" value="NZ_CP012672.1"/>
</dbReference>
<sequence>MSAEPTPSSRAPRPPLVALATAALLDVADRAGIRGPEVDAIAAREPRVNGAWWQRLGDGGAAPESDLPVVALAAMLGLSASEQLAIALLIALEEDPVLTRLVAALQAPALGSRPMVGLLATAFAAAGEGAEKAYGDLVDGPARLASVFLLRGDELPLVERRMALSAPVHAALRGLQIPIAGVTVGARPAVPLARPTVAEAARYAAAFGDDQQALTVRTPSIAEGRAVCAAVAAAFGAEAAFVEGEPVAGLGLWMALRNLVPVFVCELGPSERRRLPALPGYHGPVLALAGLEGTIDRDSVAIPSWRLTVPTRDERSRLWQESLGDEALAAALARDHRHGAGRIAQLGRAARRAARLAGAAAIDRSHVRTAAWTSEGPGLRGLAEPIDDDVADEALVRTPSLRRDLELLLMRCRARDELVDGLGAAMRARHRPGVRALFVGPSGTGKTFAASWLASRLSAPLYRIDLAAVTSKYIGETEKNLAQLLGQAEHEEIILLFDEADSMFGKRTDVKDANDRFANAQTNFLLQRIESFDGIVILTSNSRTRIDAAFTRRLDAVIDFPPPGPEERRALWRTHLGAHHELDSASFNQLAATCDLAGGHVRNAVLCASLLARRDGRPIRLPDLVAGLAVEYRKLGRTLPSELGAATSITPEEKP</sequence>
<keyword evidence="2" id="KW-0547">Nucleotide-binding</keyword>
<dbReference type="AlphaFoldDB" id="A0A4P2R3B8"/>